<feature type="region of interest" description="Disordered" evidence="1">
    <location>
        <begin position="1"/>
        <end position="75"/>
    </location>
</feature>
<proteinExistence type="predicted"/>
<evidence type="ECO:0000256" key="1">
    <source>
        <dbReference type="SAM" id="MobiDB-lite"/>
    </source>
</evidence>
<protein>
    <submittedName>
        <fullName evidence="2">Uncharacterized protein</fullName>
    </submittedName>
</protein>
<sequence>MGNGVTRGLTSKAEATETSPKRIKTSASVQPAAPEDVRSERSSGYPDGKSSSSSALPATMGADPAMTSPSRSVSGLEGEVPLIIIARVDNIGFPSDGPATLG</sequence>
<organism evidence="2 3">
    <name type="scientific">Polarella glacialis</name>
    <name type="common">Dinoflagellate</name>
    <dbReference type="NCBI Taxonomy" id="89957"/>
    <lineage>
        <taxon>Eukaryota</taxon>
        <taxon>Sar</taxon>
        <taxon>Alveolata</taxon>
        <taxon>Dinophyceae</taxon>
        <taxon>Suessiales</taxon>
        <taxon>Suessiaceae</taxon>
        <taxon>Polarella</taxon>
    </lineage>
</organism>
<feature type="non-terminal residue" evidence="2">
    <location>
        <position position="1"/>
    </location>
</feature>
<dbReference type="AlphaFoldDB" id="A0A813IIC5"/>
<dbReference type="Proteomes" id="UP000626109">
    <property type="component" value="Unassembled WGS sequence"/>
</dbReference>
<evidence type="ECO:0000313" key="3">
    <source>
        <dbReference type="Proteomes" id="UP000626109"/>
    </source>
</evidence>
<name>A0A813IIC5_POLGL</name>
<comment type="caution">
    <text evidence="2">The sequence shown here is derived from an EMBL/GenBank/DDBJ whole genome shotgun (WGS) entry which is preliminary data.</text>
</comment>
<gene>
    <name evidence="2" type="ORF">PGLA2088_LOCUS8093</name>
</gene>
<dbReference type="EMBL" id="CAJNNW010008626">
    <property type="protein sequence ID" value="CAE8650219.1"/>
    <property type="molecule type" value="Genomic_DNA"/>
</dbReference>
<evidence type="ECO:0000313" key="2">
    <source>
        <dbReference type="EMBL" id="CAE8650219.1"/>
    </source>
</evidence>
<reference evidence="2" key="1">
    <citation type="submission" date="2021-02" db="EMBL/GenBank/DDBJ databases">
        <authorList>
            <person name="Dougan E. K."/>
            <person name="Rhodes N."/>
            <person name="Thang M."/>
            <person name="Chan C."/>
        </authorList>
    </citation>
    <scope>NUCLEOTIDE SEQUENCE</scope>
</reference>
<accession>A0A813IIC5</accession>